<keyword evidence="2" id="KW-0378">Hydrolase</keyword>
<dbReference type="CDD" id="cd09859">
    <property type="entry name" value="PIN_53EXO"/>
    <property type="match status" value="1"/>
</dbReference>
<dbReference type="InterPro" id="IPR020046">
    <property type="entry name" value="5-3_exonucl_a-hlix_arch_N"/>
</dbReference>
<dbReference type="InterPro" id="IPR038969">
    <property type="entry name" value="FEN"/>
</dbReference>
<evidence type="ECO:0000256" key="2">
    <source>
        <dbReference type="ARBA" id="ARBA00022801"/>
    </source>
</evidence>
<feature type="domain" description="5'-3' exonuclease" evidence="3">
    <location>
        <begin position="4"/>
        <end position="144"/>
    </location>
</feature>
<protein>
    <recommendedName>
        <fullName evidence="3">5'-3' exonuclease domain-containing protein</fullName>
    </recommendedName>
</protein>
<proteinExistence type="predicted"/>
<evidence type="ECO:0000256" key="1">
    <source>
        <dbReference type="ARBA" id="ARBA00022722"/>
    </source>
</evidence>
<sequence>MEKTRLLILDSHGILFRAFFALGKQPNPMTSSQGELTYATYGYAESLLKVIEQIKPTHICAAWDAKGKTFRHELYPEYKATRKATPPELIPQMERVRELLEAFSIPIYELVGFEADDIAGTIAAKAAADDIETWIATLDSDLIQL</sequence>
<reference evidence="4" key="1">
    <citation type="submission" date="2018-05" db="EMBL/GenBank/DDBJ databases">
        <authorList>
            <person name="Lanie J.A."/>
            <person name="Ng W.-L."/>
            <person name="Kazmierczak K.M."/>
            <person name="Andrzejewski T.M."/>
            <person name="Davidsen T.M."/>
            <person name="Wayne K.J."/>
            <person name="Tettelin H."/>
            <person name="Glass J.I."/>
            <person name="Rusch D."/>
            <person name="Podicherti R."/>
            <person name="Tsui H.-C.T."/>
            <person name="Winkler M.E."/>
        </authorList>
    </citation>
    <scope>NUCLEOTIDE SEQUENCE</scope>
</reference>
<dbReference type="GO" id="GO:0008409">
    <property type="term" value="F:5'-3' exonuclease activity"/>
    <property type="evidence" value="ECO:0007669"/>
    <property type="project" value="InterPro"/>
</dbReference>
<dbReference type="GO" id="GO:0033567">
    <property type="term" value="P:DNA replication, Okazaki fragment processing"/>
    <property type="evidence" value="ECO:0007669"/>
    <property type="project" value="InterPro"/>
</dbReference>
<organism evidence="4">
    <name type="scientific">marine metagenome</name>
    <dbReference type="NCBI Taxonomy" id="408172"/>
    <lineage>
        <taxon>unclassified sequences</taxon>
        <taxon>metagenomes</taxon>
        <taxon>ecological metagenomes</taxon>
    </lineage>
</organism>
<gene>
    <name evidence="4" type="ORF">METZ01_LOCUS364611</name>
</gene>
<evidence type="ECO:0000313" key="4">
    <source>
        <dbReference type="EMBL" id="SVD11757.1"/>
    </source>
</evidence>
<dbReference type="Pfam" id="PF02739">
    <property type="entry name" value="5_3_exonuc_N"/>
    <property type="match status" value="1"/>
</dbReference>
<dbReference type="PANTHER" id="PTHR42646:SF2">
    <property type="entry name" value="5'-3' EXONUCLEASE FAMILY PROTEIN"/>
    <property type="match status" value="1"/>
</dbReference>
<dbReference type="PANTHER" id="PTHR42646">
    <property type="entry name" value="FLAP ENDONUCLEASE XNI"/>
    <property type="match status" value="1"/>
</dbReference>
<dbReference type="GO" id="GO:0003677">
    <property type="term" value="F:DNA binding"/>
    <property type="evidence" value="ECO:0007669"/>
    <property type="project" value="InterPro"/>
</dbReference>
<name>A0A382SRB7_9ZZZZ</name>
<dbReference type="SUPFAM" id="SSF88723">
    <property type="entry name" value="PIN domain-like"/>
    <property type="match status" value="1"/>
</dbReference>
<dbReference type="AlphaFoldDB" id="A0A382SRB7"/>
<feature type="non-terminal residue" evidence="4">
    <location>
        <position position="145"/>
    </location>
</feature>
<dbReference type="Gene3D" id="3.40.50.1010">
    <property type="entry name" value="5'-nuclease"/>
    <property type="match status" value="1"/>
</dbReference>
<keyword evidence="1" id="KW-0540">Nuclease</keyword>
<evidence type="ECO:0000259" key="3">
    <source>
        <dbReference type="SMART" id="SM00475"/>
    </source>
</evidence>
<dbReference type="InterPro" id="IPR029060">
    <property type="entry name" value="PIN-like_dom_sf"/>
</dbReference>
<dbReference type="GO" id="GO:0017108">
    <property type="term" value="F:5'-flap endonuclease activity"/>
    <property type="evidence" value="ECO:0007669"/>
    <property type="project" value="InterPro"/>
</dbReference>
<dbReference type="SMART" id="SM00475">
    <property type="entry name" value="53EXOc"/>
    <property type="match status" value="1"/>
</dbReference>
<accession>A0A382SRB7</accession>
<dbReference type="InterPro" id="IPR002421">
    <property type="entry name" value="5-3_exonuclease"/>
</dbReference>
<dbReference type="EMBL" id="UINC01130598">
    <property type="protein sequence ID" value="SVD11757.1"/>
    <property type="molecule type" value="Genomic_DNA"/>
</dbReference>